<dbReference type="Gene3D" id="3.40.50.12780">
    <property type="entry name" value="N-terminal domain of ligase-like"/>
    <property type="match status" value="1"/>
</dbReference>
<dbReference type="PANTHER" id="PTHR43767">
    <property type="entry name" value="LONG-CHAIN-FATTY-ACID--COA LIGASE"/>
    <property type="match status" value="1"/>
</dbReference>
<protein>
    <submittedName>
        <fullName evidence="4">Putative fatty-acid--CoA ligase</fullName>
    </submittedName>
</protein>
<dbReference type="InterPro" id="IPR025110">
    <property type="entry name" value="AMP-bd_C"/>
</dbReference>
<keyword evidence="5" id="KW-1185">Reference proteome</keyword>
<dbReference type="Gene3D" id="3.30.300.30">
    <property type="match status" value="1"/>
</dbReference>
<feature type="region of interest" description="Disordered" evidence="1">
    <location>
        <begin position="1"/>
        <end position="24"/>
    </location>
</feature>
<proteinExistence type="predicted"/>
<comment type="caution">
    <text evidence="4">The sequence shown here is derived from an EMBL/GenBank/DDBJ whole genome shotgun (WGS) entry which is preliminary data.</text>
</comment>
<dbReference type="EMBL" id="BAWF01000038">
    <property type="protein sequence ID" value="GAF47155.1"/>
    <property type="molecule type" value="Genomic_DNA"/>
</dbReference>
<dbReference type="RefSeq" id="WP_052033378.1">
    <property type="nucleotide sequence ID" value="NZ_BAWF01000038.1"/>
</dbReference>
<dbReference type="Proteomes" id="UP000019491">
    <property type="component" value="Unassembled WGS sequence"/>
</dbReference>
<evidence type="ECO:0000256" key="1">
    <source>
        <dbReference type="SAM" id="MobiDB-lite"/>
    </source>
</evidence>
<reference evidence="4 5" key="1">
    <citation type="submission" date="2014-02" db="EMBL/GenBank/DDBJ databases">
        <title>Whole genome shotgun sequence of Rhodococcus wratislaviensis NBRC 100605.</title>
        <authorList>
            <person name="Hosoyama A."/>
            <person name="Tsuchikane K."/>
            <person name="Yoshida I."/>
            <person name="Ohji S."/>
            <person name="Ichikawa N."/>
            <person name="Yamazoe A."/>
            <person name="Fujita N."/>
        </authorList>
    </citation>
    <scope>NUCLEOTIDE SEQUENCE [LARGE SCALE GENOMIC DNA]</scope>
    <source>
        <strain evidence="4 5">NBRC 100605</strain>
    </source>
</reference>
<dbReference type="InterPro" id="IPR020845">
    <property type="entry name" value="AMP-binding_CS"/>
</dbReference>
<sequence length="651" mass="69903">MINAQSATRENDRTSDCDGTAGAPIPPYWAMQDLSSRAKIEEYERTPLSERGLPTSVYDYIRNGATIDPDAIAFTYLPDMNDLDDVEHITHRQVLHRITQAANLFHSLDVRGEDVVSILTANTPEPQFALWGAQTAGIANPLNWMLEPELLGELITAAGSTILVSFGGDATTDVWPKIEAILAHAPTVDTVIRAGGSRSGPVPGGVRFLELVDELDQHPGDALIEPRNIQWDTVGAIFGTGGTTGTPKLARVTHGGQIYSSWGMAVSHQVPVGSVRFCASPTFHVHGIAVTQLTGLALGGTDIFPTSGGWRGPGVVDNFWPIVQRFSVTSVPLLPTIANRLVQRPDTIPATHTLDRVTSGSAPLSMEVADRFRALTGVSIAEGYGLTETSGAVVGCPRGVEPRPGIIGIPAPYTAARIVQQNPDGEHHECATDEPGILLLRSPGVFAGYLDARQNDGVVLDDGWLNTGDLASIDADGFLRITGRAKDLIIRGGHNIDPAPVEEALFEHPRVAEASVVGMPDPDAGEVPVAYVVVVEGAHLDVDELASHMRERVRERAAQPKQFFVLDELPKSPVGKILKNQLRVDAVERAFTRLLDEAGLHSRYELHSQDQGAAGIDVVVRLLADDPALLDRAQAALSSVTVRHRIHSTTR</sequence>
<keyword evidence="4" id="KW-0436">Ligase</keyword>
<dbReference type="OrthoDB" id="9803968at2"/>
<dbReference type="InterPro" id="IPR000873">
    <property type="entry name" value="AMP-dep_synth/lig_dom"/>
</dbReference>
<feature type="domain" description="AMP-binding enzyme C-terminal" evidence="3">
    <location>
        <begin position="501"/>
        <end position="576"/>
    </location>
</feature>
<evidence type="ECO:0000313" key="5">
    <source>
        <dbReference type="Proteomes" id="UP000019491"/>
    </source>
</evidence>
<organism evidence="4 5">
    <name type="scientific">Rhodococcus wratislaviensis NBRC 100605</name>
    <dbReference type="NCBI Taxonomy" id="1219028"/>
    <lineage>
        <taxon>Bacteria</taxon>
        <taxon>Bacillati</taxon>
        <taxon>Actinomycetota</taxon>
        <taxon>Actinomycetes</taxon>
        <taxon>Mycobacteriales</taxon>
        <taxon>Nocardiaceae</taxon>
        <taxon>Rhodococcus</taxon>
    </lineage>
</organism>
<dbReference type="Pfam" id="PF00501">
    <property type="entry name" value="AMP-binding"/>
    <property type="match status" value="1"/>
</dbReference>
<feature type="domain" description="AMP-dependent synthetase/ligase" evidence="2">
    <location>
        <begin position="67"/>
        <end position="450"/>
    </location>
</feature>
<dbReference type="GO" id="GO:0016878">
    <property type="term" value="F:acid-thiol ligase activity"/>
    <property type="evidence" value="ECO:0007669"/>
    <property type="project" value="UniProtKB-ARBA"/>
</dbReference>
<dbReference type="PANTHER" id="PTHR43767:SF1">
    <property type="entry name" value="NONRIBOSOMAL PEPTIDE SYNTHASE PES1 (EUROFUNG)-RELATED"/>
    <property type="match status" value="1"/>
</dbReference>
<evidence type="ECO:0000259" key="2">
    <source>
        <dbReference type="Pfam" id="PF00501"/>
    </source>
</evidence>
<dbReference type="InterPro" id="IPR050237">
    <property type="entry name" value="ATP-dep_AMP-bd_enzyme"/>
</dbReference>
<dbReference type="Pfam" id="PF13193">
    <property type="entry name" value="AMP-binding_C"/>
    <property type="match status" value="1"/>
</dbReference>
<evidence type="ECO:0000259" key="3">
    <source>
        <dbReference type="Pfam" id="PF13193"/>
    </source>
</evidence>
<dbReference type="InterPro" id="IPR045851">
    <property type="entry name" value="AMP-bd_C_sf"/>
</dbReference>
<dbReference type="AlphaFoldDB" id="X0R851"/>
<name>X0R851_RHOWR</name>
<evidence type="ECO:0000313" key="4">
    <source>
        <dbReference type="EMBL" id="GAF47155.1"/>
    </source>
</evidence>
<dbReference type="SUPFAM" id="SSF56801">
    <property type="entry name" value="Acetyl-CoA synthetase-like"/>
    <property type="match status" value="1"/>
</dbReference>
<accession>X0R851</accession>
<dbReference type="PROSITE" id="PS00455">
    <property type="entry name" value="AMP_BINDING"/>
    <property type="match status" value="1"/>
</dbReference>
<dbReference type="InterPro" id="IPR042099">
    <property type="entry name" value="ANL_N_sf"/>
</dbReference>
<gene>
    <name evidence="4" type="ORF">RW1_038_00760</name>
</gene>
<dbReference type="NCBIfam" id="NF005714">
    <property type="entry name" value="PRK07529.1"/>
    <property type="match status" value="1"/>
</dbReference>